<dbReference type="Pfam" id="PF01471">
    <property type="entry name" value="PG_binding_1"/>
    <property type="match status" value="2"/>
</dbReference>
<protein>
    <recommendedName>
        <fullName evidence="1">Peptidoglycan binding-like domain-containing protein</fullName>
    </recommendedName>
</protein>
<dbReference type="SUPFAM" id="SSF47090">
    <property type="entry name" value="PGBD-like"/>
    <property type="match status" value="2"/>
</dbReference>
<organism evidence="2 3">
    <name type="scientific">Aureimonas ureilytica</name>
    <dbReference type="NCBI Taxonomy" id="401562"/>
    <lineage>
        <taxon>Bacteria</taxon>
        <taxon>Pseudomonadati</taxon>
        <taxon>Pseudomonadota</taxon>
        <taxon>Alphaproteobacteria</taxon>
        <taxon>Hyphomicrobiales</taxon>
        <taxon>Aurantimonadaceae</taxon>
        <taxon>Aureimonas</taxon>
    </lineage>
</organism>
<evidence type="ECO:0000313" key="3">
    <source>
        <dbReference type="Proteomes" id="UP000078272"/>
    </source>
</evidence>
<sequence>MLRTGAGIVAARPVLFASLALFSTLAGIVADNALNRQAGRHPHPMLATRGAQTTRLAETRLTGAAQAAPVPTARAAVAVPSNAVANDPRIMPFPLVREAQVLLSQQGYYKADIDGRPGQATDMAIRDFQSARGLKVDGMATPLLLSQLRQAANPPSASDDPIARLAAGGTVDPAATGGIGAAPDTDLVRQIQAKLAEARVADLKADGIMGERTRAAIRTFQALESLEVTGEPSREVLDRLNETGASASR</sequence>
<dbReference type="Proteomes" id="UP000078272">
    <property type="component" value="Unassembled WGS sequence"/>
</dbReference>
<dbReference type="InterPro" id="IPR036366">
    <property type="entry name" value="PGBDSf"/>
</dbReference>
<reference evidence="2 3" key="1">
    <citation type="journal article" date="2016" name="Front. Microbiol.">
        <title>Genomic Resource of Rice Seed Associated Bacteria.</title>
        <authorList>
            <person name="Midha S."/>
            <person name="Bansal K."/>
            <person name="Sharma S."/>
            <person name="Kumar N."/>
            <person name="Patil P.P."/>
            <person name="Chaudhry V."/>
            <person name="Patil P.B."/>
        </authorList>
    </citation>
    <scope>NUCLEOTIDE SEQUENCE [LARGE SCALE GENOMIC DNA]</scope>
    <source>
        <strain evidence="2 3">NS226</strain>
    </source>
</reference>
<proteinExistence type="predicted"/>
<feature type="domain" description="Peptidoglycan binding-like" evidence="1">
    <location>
        <begin position="95"/>
        <end position="148"/>
    </location>
</feature>
<dbReference type="Gene3D" id="1.10.101.10">
    <property type="entry name" value="PGBD-like superfamily/PGBD"/>
    <property type="match status" value="2"/>
</dbReference>
<dbReference type="EMBL" id="LDPZ01000065">
    <property type="protein sequence ID" value="KTQ85227.1"/>
    <property type="molecule type" value="Genomic_DNA"/>
</dbReference>
<evidence type="ECO:0000259" key="1">
    <source>
        <dbReference type="Pfam" id="PF01471"/>
    </source>
</evidence>
<dbReference type="RefSeq" id="WP_058636567.1">
    <property type="nucleotide sequence ID" value="NZ_LDPZ01000065.1"/>
</dbReference>
<accession>A0A175R3A9</accession>
<dbReference type="InterPro" id="IPR036365">
    <property type="entry name" value="PGBD-like_sf"/>
</dbReference>
<dbReference type="STRING" id="401562.NS365_13130"/>
<feature type="domain" description="Peptidoglycan binding-like" evidence="1">
    <location>
        <begin position="186"/>
        <end position="240"/>
    </location>
</feature>
<evidence type="ECO:0000313" key="2">
    <source>
        <dbReference type="EMBL" id="KTQ85227.1"/>
    </source>
</evidence>
<name>A0A175R3A9_9HYPH</name>
<dbReference type="PATRIC" id="fig|401562.3.peg.4560"/>
<comment type="caution">
    <text evidence="2">The sequence shown here is derived from an EMBL/GenBank/DDBJ whole genome shotgun (WGS) entry which is preliminary data.</text>
</comment>
<dbReference type="InterPro" id="IPR002477">
    <property type="entry name" value="Peptidoglycan-bd-like"/>
</dbReference>
<gene>
    <name evidence="2" type="ORF">NS226_20640</name>
</gene>
<dbReference type="AlphaFoldDB" id="A0A175R3A9"/>